<keyword evidence="2 3" id="KW-0040">ANK repeat</keyword>
<dbReference type="PROSITE" id="PS50088">
    <property type="entry name" value="ANK_REPEAT"/>
    <property type="match status" value="2"/>
</dbReference>
<dbReference type="EMBL" id="KZ819602">
    <property type="protein sequence ID" value="PWN37288.1"/>
    <property type="molecule type" value="Genomic_DNA"/>
</dbReference>
<dbReference type="Pfam" id="PF12796">
    <property type="entry name" value="Ank_2"/>
    <property type="match status" value="1"/>
</dbReference>
<dbReference type="InterPro" id="IPR036770">
    <property type="entry name" value="Ankyrin_rpt-contain_sf"/>
</dbReference>
<evidence type="ECO:0000256" key="2">
    <source>
        <dbReference type="ARBA" id="ARBA00023043"/>
    </source>
</evidence>
<evidence type="ECO:0000313" key="5">
    <source>
        <dbReference type="Proteomes" id="UP000245771"/>
    </source>
</evidence>
<dbReference type="InterPro" id="IPR002110">
    <property type="entry name" value="Ankyrin_rpt"/>
</dbReference>
<dbReference type="SUPFAM" id="SSF48403">
    <property type="entry name" value="Ankyrin repeat"/>
    <property type="match status" value="1"/>
</dbReference>
<protein>
    <submittedName>
        <fullName evidence="4">Ankyrin</fullName>
    </submittedName>
</protein>
<feature type="non-terminal residue" evidence="4">
    <location>
        <position position="148"/>
    </location>
</feature>
<keyword evidence="1" id="KW-0677">Repeat</keyword>
<dbReference type="Proteomes" id="UP000245771">
    <property type="component" value="Unassembled WGS sequence"/>
</dbReference>
<dbReference type="PANTHER" id="PTHR24166:SF52">
    <property type="entry name" value="ANKYRIN REPEAT DOMAIN-CONTAINING PROTEIN 65"/>
    <property type="match status" value="1"/>
</dbReference>
<dbReference type="Gene3D" id="1.25.40.20">
    <property type="entry name" value="Ankyrin repeat-containing domain"/>
    <property type="match status" value="1"/>
</dbReference>
<proteinExistence type="predicted"/>
<gene>
    <name evidence="4" type="ORF">FA14DRAFT_129740</name>
</gene>
<accession>A0A316VJP7</accession>
<evidence type="ECO:0000256" key="3">
    <source>
        <dbReference type="PROSITE-ProRule" id="PRU00023"/>
    </source>
</evidence>
<dbReference type="PROSITE" id="PS50297">
    <property type="entry name" value="ANK_REP_REGION"/>
    <property type="match status" value="2"/>
</dbReference>
<feature type="repeat" description="ANK" evidence="3">
    <location>
        <begin position="17"/>
        <end position="49"/>
    </location>
</feature>
<evidence type="ECO:0000256" key="1">
    <source>
        <dbReference type="ARBA" id="ARBA00022737"/>
    </source>
</evidence>
<evidence type="ECO:0000313" key="4">
    <source>
        <dbReference type="EMBL" id="PWN37288.1"/>
    </source>
</evidence>
<dbReference type="AlphaFoldDB" id="A0A316VJP7"/>
<dbReference type="Pfam" id="PF00023">
    <property type="entry name" value="Ank"/>
    <property type="match status" value="1"/>
</dbReference>
<dbReference type="PANTHER" id="PTHR24166">
    <property type="entry name" value="ROLLING PEBBLES, ISOFORM B"/>
    <property type="match status" value="1"/>
</dbReference>
<dbReference type="OrthoDB" id="194358at2759"/>
<feature type="repeat" description="ANK" evidence="3">
    <location>
        <begin position="69"/>
        <end position="101"/>
    </location>
</feature>
<sequence length="148" mass="15473">MIEFALQNGQSPNCIKDGISPLHSAAWSGHEACAKVLLAHGAEVNIGGVQTARSGSISDLTSKPSPSPIGFTPLHLASLYGHTSIVRLLLDHGAYTSLPDRNGFTSASLAQWNGHTGIAELLNIWAATNANDPFTDSPKVSKDNLASS</sequence>
<dbReference type="InParanoid" id="A0A316VJP7"/>
<dbReference type="SMART" id="SM00248">
    <property type="entry name" value="ANK"/>
    <property type="match status" value="2"/>
</dbReference>
<dbReference type="GeneID" id="37018677"/>
<keyword evidence="5" id="KW-1185">Reference proteome</keyword>
<dbReference type="RefSeq" id="XP_025357590.1">
    <property type="nucleotide sequence ID" value="XM_025496896.1"/>
</dbReference>
<organism evidence="4 5">
    <name type="scientific">Meira miltonrushii</name>
    <dbReference type="NCBI Taxonomy" id="1280837"/>
    <lineage>
        <taxon>Eukaryota</taxon>
        <taxon>Fungi</taxon>
        <taxon>Dikarya</taxon>
        <taxon>Basidiomycota</taxon>
        <taxon>Ustilaginomycotina</taxon>
        <taxon>Exobasidiomycetes</taxon>
        <taxon>Exobasidiales</taxon>
        <taxon>Brachybasidiaceae</taxon>
        <taxon>Meira</taxon>
    </lineage>
</organism>
<reference evidence="4 5" key="1">
    <citation type="journal article" date="2018" name="Mol. Biol. Evol.">
        <title>Broad Genomic Sampling Reveals a Smut Pathogenic Ancestry of the Fungal Clade Ustilaginomycotina.</title>
        <authorList>
            <person name="Kijpornyongpan T."/>
            <person name="Mondo S.J."/>
            <person name="Barry K."/>
            <person name="Sandor L."/>
            <person name="Lee J."/>
            <person name="Lipzen A."/>
            <person name="Pangilinan J."/>
            <person name="LaButti K."/>
            <person name="Hainaut M."/>
            <person name="Henrissat B."/>
            <person name="Grigoriev I.V."/>
            <person name="Spatafora J.W."/>
            <person name="Aime M.C."/>
        </authorList>
    </citation>
    <scope>NUCLEOTIDE SEQUENCE [LARGE SCALE GENOMIC DNA]</scope>
    <source>
        <strain evidence="4 5">MCA 3882</strain>
    </source>
</reference>
<name>A0A316VJP7_9BASI</name>
<dbReference type="InterPro" id="IPR050889">
    <property type="entry name" value="Dendritic_Spine_Reg/Scaffold"/>
</dbReference>
<dbReference type="STRING" id="1280837.A0A316VJP7"/>